<gene>
    <name evidence="5" type="ORF">HNO79_13555</name>
</gene>
<dbReference type="PANTHER" id="PTHR43115">
    <property type="entry name" value="DEHYDROGENASE/REDUCTASE SDR FAMILY MEMBER 11"/>
    <property type="match status" value="1"/>
</dbReference>
<evidence type="ECO:0000313" key="6">
    <source>
        <dbReference type="Proteomes" id="UP001519538"/>
    </source>
</evidence>
<dbReference type="Gene3D" id="3.40.50.720">
    <property type="entry name" value="NAD(P)-binding Rossmann-like Domain"/>
    <property type="match status" value="1"/>
</dbReference>
<dbReference type="InterPro" id="IPR002347">
    <property type="entry name" value="SDR_fam"/>
</dbReference>
<dbReference type="InterPro" id="IPR020904">
    <property type="entry name" value="Sc_DH/Rdtase_CS"/>
</dbReference>
<organism evidence="5 6">
    <name type="scientific">Komagataeibacter oboediens</name>
    <dbReference type="NCBI Taxonomy" id="65958"/>
    <lineage>
        <taxon>Bacteria</taxon>
        <taxon>Pseudomonadati</taxon>
        <taxon>Pseudomonadota</taxon>
        <taxon>Alphaproteobacteria</taxon>
        <taxon>Acetobacterales</taxon>
        <taxon>Acetobacteraceae</taxon>
        <taxon>Komagataeibacter</taxon>
    </lineage>
</organism>
<sequence length="246" mass="26140">MSQNIAGKVVVVTGASSGLGEATVRRLAADGAKIVIGARRLEKLEALASALSLGDGAAVRTDVTQPEQVQALVDQAVKLHGRIDVIINNAGLMPQSLLEKLRVDDWNRMIDVNLKGTLYGIAAALPHMKAQKSGQIINVSSVAGHKVGPGSAVYSATKTAVRVISEGLRQEVKPYNIRTTVISPGAVATELPESVKDTDTAKAIKEFYEQYAIPADSFARAVVFAMSQPEDVDINEILFRPTAQVL</sequence>
<dbReference type="RefSeq" id="WP_214165563.1">
    <property type="nucleotide sequence ID" value="NZ_JABLUU010000018.1"/>
</dbReference>
<dbReference type="PRINTS" id="PR00080">
    <property type="entry name" value="SDRFAMILY"/>
</dbReference>
<feature type="domain" description="Ketoreductase" evidence="4">
    <location>
        <begin position="8"/>
        <end position="190"/>
    </location>
</feature>
<dbReference type="Pfam" id="PF00106">
    <property type="entry name" value="adh_short"/>
    <property type="match status" value="1"/>
</dbReference>
<evidence type="ECO:0000313" key="5">
    <source>
        <dbReference type="EMBL" id="MBT0676403.1"/>
    </source>
</evidence>
<evidence type="ECO:0000256" key="1">
    <source>
        <dbReference type="ARBA" id="ARBA00006484"/>
    </source>
</evidence>
<comment type="similarity">
    <text evidence="1 3">Belongs to the short-chain dehydrogenases/reductases (SDR) family.</text>
</comment>
<keyword evidence="2" id="KW-0560">Oxidoreductase</keyword>
<dbReference type="PRINTS" id="PR00081">
    <property type="entry name" value="GDHRDH"/>
</dbReference>
<evidence type="ECO:0000256" key="3">
    <source>
        <dbReference type="RuleBase" id="RU000363"/>
    </source>
</evidence>
<reference evidence="5 6" key="1">
    <citation type="journal article" date="2021" name="Astrobiology">
        <title>Bacterial Cellulose Retains Robustness but Its Synthesis Declines After Exposure to a Mars-Like Environment Simulated Outside the International Space Station.</title>
        <authorList>
            <person name="Orlovska I."/>
            <person name="Podolich O."/>
            <person name="Kukharenko O."/>
            <person name="Zaets I."/>
            <person name="Reva O."/>
            <person name="Khirunenko L."/>
            <person name="Zmejkoski D."/>
            <person name="Rogalsky S."/>
            <person name="Barh D."/>
            <person name="Tiwari S."/>
            <person name="Kumavath R."/>
            <person name="Goes-Neto A."/>
            <person name="Azevedo V."/>
            <person name="Brenig B."/>
            <person name="Ghosh P."/>
            <person name="de Vera J.P."/>
            <person name="Kozyrovska N."/>
        </authorList>
    </citation>
    <scope>NUCLEOTIDE SEQUENCE [LARGE SCALE GENOMIC DNA]</scope>
    <source>
        <strain evidence="5 6">IMBG 311</strain>
    </source>
</reference>
<evidence type="ECO:0000256" key="2">
    <source>
        <dbReference type="ARBA" id="ARBA00023002"/>
    </source>
</evidence>
<dbReference type="InterPro" id="IPR036291">
    <property type="entry name" value="NAD(P)-bd_dom_sf"/>
</dbReference>
<comment type="caution">
    <text evidence="5">The sequence shown here is derived from an EMBL/GenBank/DDBJ whole genome shotgun (WGS) entry which is preliminary data.</text>
</comment>
<dbReference type="SUPFAM" id="SSF51735">
    <property type="entry name" value="NAD(P)-binding Rossmann-fold domains"/>
    <property type="match status" value="1"/>
</dbReference>
<proteinExistence type="inferred from homology"/>
<accession>A0ABS5SQ99</accession>
<protein>
    <submittedName>
        <fullName evidence="5">SDR family oxidoreductase</fullName>
    </submittedName>
</protein>
<dbReference type="PROSITE" id="PS00061">
    <property type="entry name" value="ADH_SHORT"/>
    <property type="match status" value="1"/>
</dbReference>
<dbReference type="PANTHER" id="PTHR43115:SF4">
    <property type="entry name" value="DEHYDROGENASE_REDUCTASE SDR FAMILY MEMBER 11"/>
    <property type="match status" value="1"/>
</dbReference>
<dbReference type="InterPro" id="IPR057326">
    <property type="entry name" value="KR_dom"/>
</dbReference>
<keyword evidence="6" id="KW-1185">Reference proteome</keyword>
<evidence type="ECO:0000259" key="4">
    <source>
        <dbReference type="SMART" id="SM00822"/>
    </source>
</evidence>
<dbReference type="SMART" id="SM00822">
    <property type="entry name" value="PKS_KR"/>
    <property type="match status" value="1"/>
</dbReference>
<dbReference type="EMBL" id="JABLUU010000018">
    <property type="protein sequence ID" value="MBT0676403.1"/>
    <property type="molecule type" value="Genomic_DNA"/>
</dbReference>
<dbReference type="GeneID" id="79188774"/>
<name>A0ABS5SQ99_9PROT</name>
<dbReference type="Proteomes" id="UP001519538">
    <property type="component" value="Unassembled WGS sequence"/>
</dbReference>